<sequence length="189" mass="20015">DSNNSTNVSKVRKNIREFERRSSICGDTTVPPVVPALQHKKDPTVTSANIHSNTNDSNSNSMRMSKSCFEVDCCDNSSSGVSSDVDGEYGTRTETTKAQQMSQNSQQINRRNSQIGEKIAVLMAATAQTSQAAAMAAAAAAAPPPGAPPMMTTTAGAHTTRRTASYSDDSHKTRPKGVPNTSTSQSMMA</sequence>
<dbReference type="AlphaFoldDB" id="A0A7R9MP90"/>
<name>A0A7R9MP90_9ACAR</name>
<evidence type="ECO:0000313" key="2">
    <source>
        <dbReference type="EMBL" id="CAD7663981.1"/>
    </source>
</evidence>
<gene>
    <name evidence="2" type="ORF">ONB1V03_LOCUS20539</name>
</gene>
<protein>
    <submittedName>
        <fullName evidence="2">Uncharacterized protein</fullName>
    </submittedName>
</protein>
<proteinExistence type="predicted"/>
<reference evidence="2" key="1">
    <citation type="submission" date="2020-11" db="EMBL/GenBank/DDBJ databases">
        <authorList>
            <person name="Tran Van P."/>
        </authorList>
    </citation>
    <scope>NUCLEOTIDE SEQUENCE</scope>
</reference>
<evidence type="ECO:0000313" key="3">
    <source>
        <dbReference type="Proteomes" id="UP000728032"/>
    </source>
</evidence>
<feature type="region of interest" description="Disordered" evidence="1">
    <location>
        <begin position="40"/>
        <end position="61"/>
    </location>
</feature>
<dbReference type="EMBL" id="OC950379">
    <property type="protein sequence ID" value="CAD7663981.1"/>
    <property type="molecule type" value="Genomic_DNA"/>
</dbReference>
<feature type="compositionally biased region" description="Polar residues" evidence="1">
    <location>
        <begin position="179"/>
        <end position="189"/>
    </location>
</feature>
<feature type="non-terminal residue" evidence="2">
    <location>
        <position position="1"/>
    </location>
</feature>
<dbReference type="Proteomes" id="UP000728032">
    <property type="component" value="Unassembled WGS sequence"/>
</dbReference>
<feature type="compositionally biased region" description="Low complexity" evidence="1">
    <location>
        <begin position="149"/>
        <end position="165"/>
    </location>
</feature>
<evidence type="ECO:0000256" key="1">
    <source>
        <dbReference type="SAM" id="MobiDB-lite"/>
    </source>
</evidence>
<dbReference type="OrthoDB" id="445896at2759"/>
<feature type="region of interest" description="Disordered" evidence="1">
    <location>
        <begin position="141"/>
        <end position="189"/>
    </location>
</feature>
<feature type="region of interest" description="Disordered" evidence="1">
    <location>
        <begin position="80"/>
        <end position="110"/>
    </location>
</feature>
<feature type="compositionally biased region" description="Polar residues" evidence="1">
    <location>
        <begin position="44"/>
        <end position="61"/>
    </location>
</feature>
<dbReference type="EMBL" id="CAJPVJ010035554">
    <property type="protein sequence ID" value="CAG2181118.1"/>
    <property type="molecule type" value="Genomic_DNA"/>
</dbReference>
<feature type="compositionally biased region" description="Low complexity" evidence="1">
    <location>
        <begin position="99"/>
        <end position="110"/>
    </location>
</feature>
<accession>A0A7R9MP90</accession>
<feature type="non-terminal residue" evidence="2">
    <location>
        <position position="189"/>
    </location>
</feature>
<organism evidence="2">
    <name type="scientific">Oppiella nova</name>
    <dbReference type="NCBI Taxonomy" id="334625"/>
    <lineage>
        <taxon>Eukaryota</taxon>
        <taxon>Metazoa</taxon>
        <taxon>Ecdysozoa</taxon>
        <taxon>Arthropoda</taxon>
        <taxon>Chelicerata</taxon>
        <taxon>Arachnida</taxon>
        <taxon>Acari</taxon>
        <taxon>Acariformes</taxon>
        <taxon>Sarcoptiformes</taxon>
        <taxon>Oribatida</taxon>
        <taxon>Brachypylina</taxon>
        <taxon>Oppioidea</taxon>
        <taxon>Oppiidae</taxon>
        <taxon>Oppiella</taxon>
    </lineage>
</organism>
<keyword evidence="3" id="KW-1185">Reference proteome</keyword>